<sequence>MLLVRVFSGAIHLQLCPLSFPPAGCGSAIMRLYYYRELTEGGLLWAFRYGWFEK</sequence>
<name>A0A420NAY1_FUSOX</name>
<comment type="caution">
    <text evidence="1">The sequence shown here is derived from an EMBL/GenBank/DDBJ whole genome shotgun (WGS) entry which is preliminary data.</text>
</comment>
<evidence type="ECO:0000313" key="2">
    <source>
        <dbReference type="Proteomes" id="UP000285084"/>
    </source>
</evidence>
<dbReference type="Proteomes" id="UP000285084">
    <property type="component" value="Unassembled WGS sequence"/>
</dbReference>
<accession>A0A420NAY1</accession>
<reference evidence="1 2" key="1">
    <citation type="journal article" date="2018" name="Sci. Rep.">
        <title>Characterisation of pathogen-specific regions and novel effector candidates in Fusarium oxysporum f. sp. cepae.</title>
        <authorList>
            <person name="Armitage A.D."/>
            <person name="Taylor A."/>
            <person name="Sobczyk M.K."/>
            <person name="Baxter L."/>
            <person name="Greenfield B.P."/>
            <person name="Bates H.J."/>
            <person name="Wilson F."/>
            <person name="Jackson A.C."/>
            <person name="Ott S."/>
            <person name="Harrison R.J."/>
            <person name="Clarkson J.P."/>
        </authorList>
    </citation>
    <scope>NUCLEOTIDE SEQUENCE [LARGE SCALE GENOMIC DNA]</scope>
    <source>
        <strain evidence="1 2">Fo_A13</strain>
    </source>
</reference>
<proteinExistence type="predicted"/>
<organism evidence="1 2">
    <name type="scientific">Fusarium oxysporum</name>
    <name type="common">Fusarium vascular wilt</name>
    <dbReference type="NCBI Taxonomy" id="5507"/>
    <lineage>
        <taxon>Eukaryota</taxon>
        <taxon>Fungi</taxon>
        <taxon>Dikarya</taxon>
        <taxon>Ascomycota</taxon>
        <taxon>Pezizomycotina</taxon>
        <taxon>Sordariomycetes</taxon>
        <taxon>Hypocreomycetidae</taxon>
        <taxon>Hypocreales</taxon>
        <taxon>Nectriaceae</taxon>
        <taxon>Fusarium</taxon>
        <taxon>Fusarium oxysporum species complex</taxon>
    </lineage>
</organism>
<protein>
    <submittedName>
        <fullName evidence="1">Uncharacterized protein</fullName>
    </submittedName>
</protein>
<gene>
    <name evidence="1" type="ORF">BFJ69_g6192</name>
</gene>
<dbReference type="EMBL" id="MRCX01000045">
    <property type="protein sequence ID" value="RKK77425.1"/>
    <property type="molecule type" value="Genomic_DNA"/>
</dbReference>
<dbReference type="AlphaFoldDB" id="A0A420NAY1"/>
<evidence type="ECO:0000313" key="1">
    <source>
        <dbReference type="EMBL" id="RKK77425.1"/>
    </source>
</evidence>